<evidence type="ECO:0000259" key="10">
    <source>
        <dbReference type="PROSITE" id="PS01124"/>
    </source>
</evidence>
<dbReference type="SMART" id="SM00448">
    <property type="entry name" value="REC"/>
    <property type="match status" value="1"/>
</dbReference>
<dbReference type="InterPro" id="IPR004358">
    <property type="entry name" value="Sig_transdc_His_kin-like_C"/>
</dbReference>
<dbReference type="CDD" id="cd17574">
    <property type="entry name" value="REC_OmpR"/>
    <property type="match status" value="1"/>
</dbReference>
<evidence type="ECO:0000256" key="9">
    <source>
        <dbReference type="SAM" id="SignalP"/>
    </source>
</evidence>
<dbReference type="GO" id="GO:0000155">
    <property type="term" value="F:phosphorelay sensor kinase activity"/>
    <property type="evidence" value="ECO:0007669"/>
    <property type="project" value="InterPro"/>
</dbReference>
<dbReference type="InterPro" id="IPR036097">
    <property type="entry name" value="HisK_dim/P_sf"/>
</dbReference>
<dbReference type="Pfam" id="PF07494">
    <property type="entry name" value="Reg_prop"/>
    <property type="match status" value="3"/>
</dbReference>
<dbReference type="PRINTS" id="PR00344">
    <property type="entry name" value="BCTRLSENSOR"/>
</dbReference>
<dbReference type="SUPFAM" id="SSF101898">
    <property type="entry name" value="NHL repeat"/>
    <property type="match status" value="1"/>
</dbReference>
<dbReference type="Gene3D" id="3.40.50.2300">
    <property type="match status" value="1"/>
</dbReference>
<dbReference type="SUPFAM" id="SSF52172">
    <property type="entry name" value="CheY-like"/>
    <property type="match status" value="1"/>
</dbReference>
<dbReference type="InterPro" id="IPR003594">
    <property type="entry name" value="HATPase_dom"/>
</dbReference>
<dbReference type="Pfam" id="PF00512">
    <property type="entry name" value="HisKA"/>
    <property type="match status" value="1"/>
</dbReference>
<dbReference type="InterPro" id="IPR015943">
    <property type="entry name" value="WD40/YVTN_repeat-like_dom_sf"/>
</dbReference>
<dbReference type="InterPro" id="IPR005467">
    <property type="entry name" value="His_kinase_dom"/>
</dbReference>
<dbReference type="Pfam" id="PF00072">
    <property type="entry name" value="Response_reg"/>
    <property type="match status" value="1"/>
</dbReference>
<keyword evidence="14" id="KW-1185">Reference proteome</keyword>
<dbReference type="FunFam" id="1.10.287.130:FF:000045">
    <property type="entry name" value="Two-component system sensor histidine kinase/response regulator"/>
    <property type="match status" value="1"/>
</dbReference>
<dbReference type="Pfam" id="PF07495">
    <property type="entry name" value="Y_Y_Y"/>
    <property type="match status" value="1"/>
</dbReference>
<feature type="signal peptide" evidence="9">
    <location>
        <begin position="1"/>
        <end position="22"/>
    </location>
</feature>
<proteinExistence type="predicted"/>
<dbReference type="Proteomes" id="UP000308181">
    <property type="component" value="Unassembled WGS sequence"/>
</dbReference>
<organism evidence="13 14">
    <name type="scientific">Pedobacter cryophilus</name>
    <dbReference type="NCBI Taxonomy" id="2571271"/>
    <lineage>
        <taxon>Bacteria</taxon>
        <taxon>Pseudomonadati</taxon>
        <taxon>Bacteroidota</taxon>
        <taxon>Sphingobacteriia</taxon>
        <taxon>Sphingobacteriales</taxon>
        <taxon>Sphingobacteriaceae</taxon>
        <taxon>Pedobacter</taxon>
    </lineage>
</organism>
<dbReference type="SMART" id="SM00342">
    <property type="entry name" value="HTH_ARAC"/>
    <property type="match status" value="1"/>
</dbReference>
<evidence type="ECO:0000256" key="5">
    <source>
        <dbReference type="ARBA" id="ARBA00023125"/>
    </source>
</evidence>
<keyword evidence="4" id="KW-0805">Transcription regulation</keyword>
<dbReference type="OrthoDB" id="1489484at2"/>
<evidence type="ECO:0000259" key="11">
    <source>
        <dbReference type="PROSITE" id="PS50109"/>
    </source>
</evidence>
<feature type="domain" description="Response regulatory" evidence="12">
    <location>
        <begin position="1222"/>
        <end position="1337"/>
    </location>
</feature>
<dbReference type="Gene3D" id="2.60.40.10">
    <property type="entry name" value="Immunoglobulins"/>
    <property type="match status" value="1"/>
</dbReference>
<keyword evidence="8" id="KW-1133">Transmembrane helix</keyword>
<dbReference type="Gene3D" id="1.10.287.130">
    <property type="match status" value="1"/>
</dbReference>
<evidence type="ECO:0000256" key="8">
    <source>
        <dbReference type="SAM" id="Phobius"/>
    </source>
</evidence>
<keyword evidence="8" id="KW-0472">Membrane</keyword>
<feature type="transmembrane region" description="Helical" evidence="8">
    <location>
        <begin position="911"/>
        <end position="932"/>
    </location>
</feature>
<evidence type="ECO:0000256" key="4">
    <source>
        <dbReference type="ARBA" id="ARBA00023015"/>
    </source>
</evidence>
<dbReference type="PANTHER" id="PTHR43547">
    <property type="entry name" value="TWO-COMPONENT HISTIDINE KINASE"/>
    <property type="match status" value="1"/>
</dbReference>
<dbReference type="SMART" id="SM00387">
    <property type="entry name" value="HATPase_c"/>
    <property type="match status" value="1"/>
</dbReference>
<dbReference type="SUPFAM" id="SSF55874">
    <property type="entry name" value="ATPase domain of HSP90 chaperone/DNA topoisomerase II/histidine kinase"/>
    <property type="match status" value="1"/>
</dbReference>
<dbReference type="Gene3D" id="3.30.565.10">
    <property type="entry name" value="Histidine kinase-like ATPase, C-terminal domain"/>
    <property type="match status" value="1"/>
</dbReference>
<evidence type="ECO:0000256" key="2">
    <source>
        <dbReference type="ARBA" id="ARBA00012438"/>
    </source>
</evidence>
<comment type="catalytic activity">
    <reaction evidence="1">
        <text>ATP + protein L-histidine = ADP + protein N-phospho-L-histidine.</text>
        <dbReference type="EC" id="2.7.13.3"/>
    </reaction>
</comment>
<dbReference type="GO" id="GO:0043565">
    <property type="term" value="F:sequence-specific DNA binding"/>
    <property type="evidence" value="ECO:0007669"/>
    <property type="project" value="InterPro"/>
</dbReference>
<dbReference type="EC" id="2.7.13.3" evidence="2"/>
<dbReference type="InterPro" id="IPR018062">
    <property type="entry name" value="HTH_AraC-typ_CS"/>
</dbReference>
<keyword evidence="5" id="KW-0238">DNA-binding</keyword>
<dbReference type="Pfam" id="PF02518">
    <property type="entry name" value="HATPase_c"/>
    <property type="match status" value="1"/>
</dbReference>
<evidence type="ECO:0000313" key="13">
    <source>
        <dbReference type="EMBL" id="TKB96247.1"/>
    </source>
</evidence>
<evidence type="ECO:0000259" key="12">
    <source>
        <dbReference type="PROSITE" id="PS50110"/>
    </source>
</evidence>
<dbReference type="Gene3D" id="1.10.10.60">
    <property type="entry name" value="Homeodomain-like"/>
    <property type="match status" value="1"/>
</dbReference>
<dbReference type="SUPFAM" id="SSF63829">
    <property type="entry name" value="Calcium-dependent phosphotriesterase"/>
    <property type="match status" value="2"/>
</dbReference>
<evidence type="ECO:0000256" key="3">
    <source>
        <dbReference type="ARBA" id="ARBA00022553"/>
    </source>
</evidence>
<sequence length="1477" mass="168621">MHYFKKHWIIFILLTSFLTANAQLKSRLRHYSTEDGLSHDGVLCITKDKEGFMWFGTWDGINRYDGNQFITYKARPGDRSSLKNNKIRSIVEDKIGYLWVETYDNKVYRFDKRTEQFLAINKSVNGGNLKDIVVSKLIATSLGDTWLITEEQGLLCAVYDEETKLPKVYSYQKGKKGGFGIPSNHINFLIEDKTKKIWVGTDEGLFCLVKRNGKYVQYLKRQNSEKILKSNYNVTCVTGKNNLLYFGTSSGEIIIYNTKERVFKIKNLVKGANINDICVAKSGQIYISTSKQGLLVMNPKSLQFEVLKMDGQSNLLSLYEDKSGNIWIEPTTPGIIRYNPYKKVFKLYVHQIEEVPEQLITKTYQDKNYTVFEDVNGVLWTSMKGGGFGYYDEERNEIAYFYNKPGSSDQQLSNVVTTVFSDKTGVLWLSTRFGGINKAIFTGNNFQHQQLEPQSLKRYDNEVRAIYEDSKKRIWVASKIGNLYVFDKGKKIQNIFKNISTAKIGSIYAIKESKNGIIWIGTKGQGLLMAKPLNKERTSYEVTRFLNDKKDSNSLSSDMIYAILEDAKGRIWIGTFGGGLNLIEEKNNKIIFKNANNYFKNYPIATSNVIRYLEEGADGTIWIATTDGLLRFNPESSKNGDYQFYRSSKIPGDINSLGNNDVQVIHKNLDGQMWIGTFGGGLNKVIGRPKINDKLRFEIYTKEQGLPNDIVLSMVDDKNGNLWLATENGLSKFNINQKTFRNYDSYDGLPKEGFSESACFRSASGALYFGCIYGYISFFPDKITSKKYNTEIALTNLQLYNKDIIAGAPGSPLSFSLNKTNKIVLDYNQDVLSLDYSVLDFRANSNINYAFILEGYDKAWHFVKNQRKATYTHLSSGDYIFKVKSLNKDLFTNIPEKSIAITILPPPWLTIWAYLLYAILLVVLIVMARRIIITMIRLRNKVTVERKLTDLKLQFFTNISHELRTPLTLIVNPLSQIAKTEQLSEKGKEYMLVVNKNANRMVRFINQLLDFRKIQSGKIQLKVSEVEVVAFVKDIAAYFNELAEEKNIKFLIHSDVETFFVWIDEEKIDIVVYNLLSNAFKFTPPNKIIDIQIDCASYPDKFIIKITDQGVGVPESKLAEIFELYYEGENHDQSQKGTGIGLALSKDIILNHKGKIIAQNNEEGMSFIIELNKGSMSFTSVDMLEKENDERHSLLLQHPENKTIFSANDSIDKSIADKEKPVVLLVEDNTDLRKFLADQLIDFYRITEAADGLQGLNTALEILPDLIISDVMMPNMDGIEMLDKLKNNLTTSHIPVILLTAKSSIENQINGLKYGADFYITKPFHVDHILVSMQNLIMQRKNLYKKFLEERKIFKLEPGEIIITSKDEKFLKEVIAIVENSMADPQFNIDSVAAAIAMGRTTFFKKLKCLTNRSPVEFVRDMRLKRGKQLLDAGEHTISEIAYMIGFSSSGYFSTCFKEEYKISPSDYQKNRNENNS</sequence>
<keyword evidence="9" id="KW-0732">Signal</keyword>
<feature type="domain" description="Histidine kinase" evidence="11">
    <location>
        <begin position="958"/>
        <end position="1175"/>
    </location>
</feature>
<dbReference type="PROSITE" id="PS00041">
    <property type="entry name" value="HTH_ARAC_FAMILY_1"/>
    <property type="match status" value="1"/>
</dbReference>
<dbReference type="InterPro" id="IPR013783">
    <property type="entry name" value="Ig-like_fold"/>
</dbReference>
<protein>
    <recommendedName>
        <fullName evidence="2">histidine kinase</fullName>
        <ecNumber evidence="2">2.7.13.3</ecNumber>
    </recommendedName>
</protein>
<dbReference type="PANTHER" id="PTHR43547:SF2">
    <property type="entry name" value="HYBRID SIGNAL TRANSDUCTION HISTIDINE KINASE C"/>
    <property type="match status" value="1"/>
</dbReference>
<dbReference type="InterPro" id="IPR018060">
    <property type="entry name" value="HTH_AraC"/>
</dbReference>
<gene>
    <name evidence="13" type="ORF">FA046_13750</name>
</gene>
<feature type="modified residue" description="4-aspartylphosphate" evidence="7">
    <location>
        <position position="1270"/>
    </location>
</feature>
<name>A0A4U1BVL7_9SPHI</name>
<dbReference type="Pfam" id="PF12833">
    <property type="entry name" value="HTH_18"/>
    <property type="match status" value="1"/>
</dbReference>
<dbReference type="SUPFAM" id="SSF46689">
    <property type="entry name" value="Homeodomain-like"/>
    <property type="match status" value="1"/>
</dbReference>
<dbReference type="RefSeq" id="WP_136827114.1">
    <property type="nucleotide sequence ID" value="NZ_SWBP01000005.1"/>
</dbReference>
<evidence type="ECO:0000256" key="6">
    <source>
        <dbReference type="ARBA" id="ARBA00023163"/>
    </source>
</evidence>
<keyword evidence="8" id="KW-0812">Transmembrane</keyword>
<accession>A0A4U1BVL7</accession>
<dbReference type="PROSITE" id="PS01124">
    <property type="entry name" value="HTH_ARAC_FAMILY_2"/>
    <property type="match status" value="1"/>
</dbReference>
<dbReference type="InterPro" id="IPR009057">
    <property type="entry name" value="Homeodomain-like_sf"/>
</dbReference>
<feature type="domain" description="HTH araC/xylS-type" evidence="10">
    <location>
        <begin position="1372"/>
        <end position="1471"/>
    </location>
</feature>
<evidence type="ECO:0000256" key="7">
    <source>
        <dbReference type="PROSITE-ProRule" id="PRU00169"/>
    </source>
</evidence>
<dbReference type="InterPro" id="IPR001789">
    <property type="entry name" value="Sig_transdc_resp-reg_receiver"/>
</dbReference>
<dbReference type="PROSITE" id="PS50110">
    <property type="entry name" value="RESPONSE_REGULATORY"/>
    <property type="match status" value="1"/>
</dbReference>
<evidence type="ECO:0000313" key="14">
    <source>
        <dbReference type="Proteomes" id="UP000308181"/>
    </source>
</evidence>
<feature type="chain" id="PRO_5021029392" description="histidine kinase" evidence="9">
    <location>
        <begin position="23"/>
        <end position="1477"/>
    </location>
</feature>
<reference evidence="13 14" key="1">
    <citation type="submission" date="2019-04" db="EMBL/GenBank/DDBJ databases">
        <title>Pedobacter sp. AR-3-17 sp. nov., isolated from Arctic soil.</title>
        <authorList>
            <person name="Dahal R.H."/>
            <person name="Kim D.-U."/>
        </authorList>
    </citation>
    <scope>NUCLEOTIDE SEQUENCE [LARGE SCALE GENOMIC DNA]</scope>
    <source>
        <strain evidence="13 14">AR-3-17</strain>
    </source>
</reference>
<keyword evidence="3 7" id="KW-0597">Phosphoprotein</keyword>
<dbReference type="GO" id="GO:0003700">
    <property type="term" value="F:DNA-binding transcription factor activity"/>
    <property type="evidence" value="ECO:0007669"/>
    <property type="project" value="InterPro"/>
</dbReference>
<dbReference type="SUPFAM" id="SSF47384">
    <property type="entry name" value="Homodimeric domain of signal transducing histidine kinase"/>
    <property type="match status" value="1"/>
</dbReference>
<dbReference type="InterPro" id="IPR011123">
    <property type="entry name" value="Y_Y_Y"/>
</dbReference>
<dbReference type="InterPro" id="IPR011110">
    <property type="entry name" value="Reg_prop"/>
</dbReference>
<dbReference type="Gene3D" id="2.130.10.10">
    <property type="entry name" value="YVTN repeat-like/Quinoprotein amine dehydrogenase"/>
    <property type="match status" value="4"/>
</dbReference>
<dbReference type="SMART" id="SM00388">
    <property type="entry name" value="HisKA"/>
    <property type="match status" value="1"/>
</dbReference>
<dbReference type="InterPro" id="IPR011006">
    <property type="entry name" value="CheY-like_superfamily"/>
</dbReference>
<evidence type="ECO:0000256" key="1">
    <source>
        <dbReference type="ARBA" id="ARBA00000085"/>
    </source>
</evidence>
<dbReference type="EMBL" id="SWBP01000005">
    <property type="protein sequence ID" value="TKB96247.1"/>
    <property type="molecule type" value="Genomic_DNA"/>
</dbReference>
<keyword evidence="6" id="KW-0804">Transcription</keyword>
<dbReference type="CDD" id="cd00082">
    <property type="entry name" value="HisKA"/>
    <property type="match status" value="1"/>
</dbReference>
<dbReference type="InterPro" id="IPR036890">
    <property type="entry name" value="HATPase_C_sf"/>
</dbReference>
<comment type="caution">
    <text evidence="13">The sequence shown here is derived from an EMBL/GenBank/DDBJ whole genome shotgun (WGS) entry which is preliminary data.</text>
</comment>
<dbReference type="InterPro" id="IPR003661">
    <property type="entry name" value="HisK_dim/P_dom"/>
</dbReference>
<dbReference type="PROSITE" id="PS50109">
    <property type="entry name" value="HIS_KIN"/>
    <property type="match status" value="1"/>
</dbReference>